<reference evidence="2" key="1">
    <citation type="submission" date="2020-10" db="EMBL/GenBank/DDBJ databases">
        <authorList>
            <person name="Gilroy R."/>
        </authorList>
    </citation>
    <scope>NUCLEOTIDE SEQUENCE</scope>
    <source>
        <strain evidence="2">9366</strain>
    </source>
</reference>
<dbReference type="Pfam" id="PF00753">
    <property type="entry name" value="Lactamase_B"/>
    <property type="match status" value="1"/>
</dbReference>
<evidence type="ECO:0000259" key="1">
    <source>
        <dbReference type="SMART" id="SM00849"/>
    </source>
</evidence>
<accession>A0A9D1SKA7</accession>
<dbReference type="AlphaFoldDB" id="A0A9D1SKA7"/>
<dbReference type="SUPFAM" id="SSF56281">
    <property type="entry name" value="Metallo-hydrolase/oxidoreductase"/>
    <property type="match status" value="1"/>
</dbReference>
<reference evidence="2" key="2">
    <citation type="journal article" date="2021" name="PeerJ">
        <title>Extensive microbial diversity within the chicken gut microbiome revealed by metagenomics and culture.</title>
        <authorList>
            <person name="Gilroy R."/>
            <person name="Ravi A."/>
            <person name="Getino M."/>
            <person name="Pursley I."/>
            <person name="Horton D.L."/>
            <person name="Alikhan N.F."/>
            <person name="Baker D."/>
            <person name="Gharbi K."/>
            <person name="Hall N."/>
            <person name="Watson M."/>
            <person name="Adriaenssens E.M."/>
            <person name="Foster-Nyarko E."/>
            <person name="Jarju S."/>
            <person name="Secka A."/>
            <person name="Antonio M."/>
            <person name="Oren A."/>
            <person name="Chaudhuri R.R."/>
            <person name="La Ragione R."/>
            <person name="Hildebrand F."/>
            <person name="Pallen M.J."/>
        </authorList>
    </citation>
    <scope>NUCLEOTIDE SEQUENCE</scope>
    <source>
        <strain evidence="2">9366</strain>
    </source>
</reference>
<dbReference type="SMART" id="SM00849">
    <property type="entry name" value="Lactamase_B"/>
    <property type="match status" value="1"/>
</dbReference>
<dbReference type="EMBL" id="DVNJ01000032">
    <property type="protein sequence ID" value="HIU63336.1"/>
    <property type="molecule type" value="Genomic_DNA"/>
</dbReference>
<dbReference type="Gene3D" id="3.60.15.10">
    <property type="entry name" value="Ribonuclease Z/Hydroxyacylglutathione hydrolase-like"/>
    <property type="match status" value="1"/>
</dbReference>
<dbReference type="PANTHER" id="PTHR42951:SF22">
    <property type="entry name" value="METALLO BETA-LACTAMASE SUPERFAMILY LIPOPROTEIN"/>
    <property type="match status" value="1"/>
</dbReference>
<name>A0A9D1SKA7_9FIRM</name>
<dbReference type="InterPro" id="IPR036866">
    <property type="entry name" value="RibonucZ/Hydroxyglut_hydro"/>
</dbReference>
<feature type="domain" description="Metallo-beta-lactamase" evidence="1">
    <location>
        <begin position="21"/>
        <end position="209"/>
    </location>
</feature>
<protein>
    <submittedName>
        <fullName evidence="2">MBL fold metallo-hydrolase</fullName>
    </submittedName>
</protein>
<dbReference type="InterPro" id="IPR001279">
    <property type="entry name" value="Metallo-B-lactamas"/>
</dbReference>
<dbReference type="Proteomes" id="UP000824145">
    <property type="component" value="Unassembled WGS sequence"/>
</dbReference>
<gene>
    <name evidence="2" type="ORF">IAB07_06185</name>
</gene>
<sequence length="269" mass="29361">MGTKVNVIGKNTFMLTDRLIRVNQFLLVGEESALLIDTGYGGKGFASALKKLAPQRLFVANSHLHPDHSNGNSLFERIYVGEADMPEKGMPSNALALAVAEHYEKHVPKALIKKILSYGLITPGKEEYAPMSASFSLGGRTIETLACPGHTPGSTLFADRESGDLFVGDAVNGAFWAFTDPSLTLSGYAEVLKGLLPRLDGCKRLWISHSVKPLEIGYIEAFIETLLDVKPEEGKPVGIEGTGEKVCIFKRYTRTFGDIGIWAFRSQVR</sequence>
<evidence type="ECO:0000313" key="3">
    <source>
        <dbReference type="Proteomes" id="UP000824145"/>
    </source>
</evidence>
<dbReference type="InterPro" id="IPR050855">
    <property type="entry name" value="NDM-1-like"/>
</dbReference>
<evidence type="ECO:0000313" key="2">
    <source>
        <dbReference type="EMBL" id="HIU63336.1"/>
    </source>
</evidence>
<proteinExistence type="predicted"/>
<dbReference type="PANTHER" id="PTHR42951">
    <property type="entry name" value="METALLO-BETA-LACTAMASE DOMAIN-CONTAINING"/>
    <property type="match status" value="1"/>
</dbReference>
<comment type="caution">
    <text evidence="2">The sequence shown here is derived from an EMBL/GenBank/DDBJ whole genome shotgun (WGS) entry which is preliminary data.</text>
</comment>
<organism evidence="2 3">
    <name type="scientific">Candidatus Caccalectryoclostridium excrementigallinarum</name>
    <dbReference type="NCBI Taxonomy" id="2840710"/>
    <lineage>
        <taxon>Bacteria</taxon>
        <taxon>Bacillati</taxon>
        <taxon>Bacillota</taxon>
        <taxon>Clostridia</taxon>
        <taxon>Christensenellales</taxon>
        <taxon>Christensenellaceae</taxon>
        <taxon>Christensenellaceae incertae sedis</taxon>
        <taxon>Candidatus Caccalectryoclostridium</taxon>
    </lineage>
</organism>